<sequence length="221" mass="24085">MDAALGFFAEMTEQGLVDVVSYTTIIKGHFSAGTEQHARQVLREMQERGIAANRITYNIFLSLWVKRGDSDLILLLVDEMKAIPNSQAASSMSSLVSAYVHNQQIRQALSAHDTGLRQDLCSYDDKIYTGIARALLQVGAVDKAAEVVRCAYHLPAHTLLQTRGSPPGVDEAVVGDVVLALGYYSIAGRALMKDLSFHRQVSVSCESLLGKQAKSTPQSRC</sequence>
<evidence type="ECO:0000313" key="2">
    <source>
        <dbReference type="EMBL" id="CAE8596692.1"/>
    </source>
</evidence>
<dbReference type="Pfam" id="PF13812">
    <property type="entry name" value="PPR_3"/>
    <property type="match status" value="1"/>
</dbReference>
<dbReference type="OrthoDB" id="185373at2759"/>
<keyword evidence="3" id="KW-1185">Reference proteome</keyword>
<protein>
    <recommendedName>
        <fullName evidence="4">Pentacotripeptide-repeat region of PRORP domain-containing protein</fullName>
    </recommendedName>
</protein>
<dbReference type="EMBL" id="CAJNNV010008830">
    <property type="protein sequence ID" value="CAE8596692.1"/>
    <property type="molecule type" value="Genomic_DNA"/>
</dbReference>
<dbReference type="PROSITE" id="PS51375">
    <property type="entry name" value="PPR"/>
    <property type="match status" value="1"/>
</dbReference>
<evidence type="ECO:0000256" key="1">
    <source>
        <dbReference type="PROSITE-ProRule" id="PRU00708"/>
    </source>
</evidence>
<gene>
    <name evidence="2" type="ORF">PGLA1383_LOCUS15153</name>
</gene>
<feature type="repeat" description="PPR" evidence="1">
    <location>
        <begin position="18"/>
        <end position="52"/>
    </location>
</feature>
<dbReference type="PANTHER" id="PTHR47939:SF5">
    <property type="entry name" value="PENTACOTRIPEPTIDE-REPEAT REGION OF PRORP DOMAIN-CONTAINING PROTEIN"/>
    <property type="match status" value="1"/>
</dbReference>
<dbReference type="Gene3D" id="1.25.40.10">
    <property type="entry name" value="Tetratricopeptide repeat domain"/>
    <property type="match status" value="1"/>
</dbReference>
<dbReference type="NCBIfam" id="TIGR00756">
    <property type="entry name" value="PPR"/>
    <property type="match status" value="1"/>
</dbReference>
<evidence type="ECO:0008006" key="4">
    <source>
        <dbReference type="Google" id="ProtNLM"/>
    </source>
</evidence>
<dbReference type="InterPro" id="IPR011990">
    <property type="entry name" value="TPR-like_helical_dom_sf"/>
</dbReference>
<dbReference type="InterPro" id="IPR002885">
    <property type="entry name" value="PPR_rpt"/>
</dbReference>
<proteinExistence type="predicted"/>
<evidence type="ECO:0000313" key="3">
    <source>
        <dbReference type="Proteomes" id="UP000654075"/>
    </source>
</evidence>
<dbReference type="AlphaFoldDB" id="A0A813EGD6"/>
<comment type="caution">
    <text evidence="2">The sequence shown here is derived from an EMBL/GenBank/DDBJ whole genome shotgun (WGS) entry which is preliminary data.</text>
</comment>
<dbReference type="PANTHER" id="PTHR47939">
    <property type="entry name" value="MEMBRANE-ASSOCIATED SALT-INDUCIBLE PROTEIN-LIKE"/>
    <property type="match status" value="1"/>
</dbReference>
<organism evidence="2 3">
    <name type="scientific">Polarella glacialis</name>
    <name type="common">Dinoflagellate</name>
    <dbReference type="NCBI Taxonomy" id="89957"/>
    <lineage>
        <taxon>Eukaryota</taxon>
        <taxon>Sar</taxon>
        <taxon>Alveolata</taxon>
        <taxon>Dinophyceae</taxon>
        <taxon>Suessiales</taxon>
        <taxon>Suessiaceae</taxon>
        <taxon>Polarella</taxon>
    </lineage>
</organism>
<dbReference type="InterPro" id="IPR050667">
    <property type="entry name" value="PPR-containing_protein"/>
</dbReference>
<reference evidence="2" key="1">
    <citation type="submission" date="2021-02" db="EMBL/GenBank/DDBJ databases">
        <authorList>
            <person name="Dougan E. K."/>
            <person name="Rhodes N."/>
            <person name="Thang M."/>
            <person name="Chan C."/>
        </authorList>
    </citation>
    <scope>NUCLEOTIDE SEQUENCE</scope>
</reference>
<dbReference type="Proteomes" id="UP000654075">
    <property type="component" value="Unassembled WGS sequence"/>
</dbReference>
<name>A0A813EGD6_POLGL</name>
<accession>A0A813EGD6</accession>